<dbReference type="STRING" id="579137.Metvu_1459"/>
<evidence type="ECO:0000259" key="1">
    <source>
        <dbReference type="Pfam" id="PF01207"/>
    </source>
</evidence>
<protein>
    <submittedName>
        <fullName evidence="2">TIM-barrel protein</fullName>
    </submittedName>
</protein>
<gene>
    <name evidence="2" type="ordered locus">Metvu_1459</name>
</gene>
<dbReference type="InterPro" id="IPR005270">
    <property type="entry name" value="tRNA_dU_NifR3-rel"/>
</dbReference>
<dbReference type="Proteomes" id="UP000002063">
    <property type="component" value="Chromosome"/>
</dbReference>
<accession>C9RIB0</accession>
<dbReference type="SUPFAM" id="SSF51395">
    <property type="entry name" value="FMN-linked oxidoreductases"/>
    <property type="match status" value="1"/>
</dbReference>
<dbReference type="Gene3D" id="3.20.20.70">
    <property type="entry name" value="Aldolase class I"/>
    <property type="match status" value="1"/>
</dbReference>
<organism evidence="2 3">
    <name type="scientific">Methanocaldococcus vulcanius (strain ATCC 700851 / DSM 12094 / M7)</name>
    <name type="common">Methanococcus vulcanius</name>
    <dbReference type="NCBI Taxonomy" id="579137"/>
    <lineage>
        <taxon>Archaea</taxon>
        <taxon>Methanobacteriati</taxon>
        <taxon>Methanobacteriota</taxon>
        <taxon>Methanomada group</taxon>
        <taxon>Methanococci</taxon>
        <taxon>Methanococcales</taxon>
        <taxon>Methanocaldococcaceae</taxon>
        <taxon>Methanocaldococcus</taxon>
    </lineage>
</organism>
<evidence type="ECO:0000313" key="2">
    <source>
        <dbReference type="EMBL" id="ACX73312.1"/>
    </source>
</evidence>
<dbReference type="HOGENOM" id="CLU_1118194_0_0_2"/>
<keyword evidence="3" id="KW-1185">Reference proteome</keyword>
<evidence type="ECO:0000313" key="3">
    <source>
        <dbReference type="Proteomes" id="UP000002063"/>
    </source>
</evidence>
<proteinExistence type="predicted"/>
<dbReference type="OrthoDB" id="145053at2157"/>
<dbReference type="EMBL" id="CP001787">
    <property type="protein sequence ID" value="ACX73312.1"/>
    <property type="molecule type" value="Genomic_DNA"/>
</dbReference>
<dbReference type="NCBIfam" id="TIGR00736">
    <property type="entry name" value="nifR3_rel_arch"/>
    <property type="match status" value="1"/>
</dbReference>
<dbReference type="KEGG" id="mvu:Metvu_1459"/>
<dbReference type="InterPro" id="IPR013785">
    <property type="entry name" value="Aldolase_TIM"/>
</dbReference>
<dbReference type="InterPro" id="IPR035587">
    <property type="entry name" value="DUS-like_FMN-bd"/>
</dbReference>
<dbReference type="AlphaFoldDB" id="C9RIB0"/>
<dbReference type="Pfam" id="PF01207">
    <property type="entry name" value="Dus"/>
    <property type="match status" value="1"/>
</dbReference>
<feature type="domain" description="DUS-like FMN-binding" evidence="1">
    <location>
        <begin position="110"/>
        <end position="245"/>
    </location>
</feature>
<dbReference type="eggNOG" id="arCOG00605">
    <property type="taxonomic scope" value="Archaea"/>
</dbReference>
<dbReference type="PANTHER" id="PTHR11082:SF36">
    <property type="entry name" value="DUS-LIKE FMN-BINDING DOMAIN-CONTAINING PROTEIN"/>
    <property type="match status" value="1"/>
</dbReference>
<sequence>MADKINKILEMNNSKKVVLAPMAGITDGEFCKQFKNMFAITTLGGYNIDLTTYKAGLKIEQRGRKEFLIDLNNFNEYIVDQIKKARESNSLVSVNVRFFDIEEAYGRLEVIAKHADIVEVNCHCRQREITSLGLGQELMRDVKRLERFLEEIGSLNVPIFLKIRLNYIPIDKLIKNLDVVKDYFTGLHVDCFYPGKPYADLSSLKILSDHFKDKVIIGNNSVDSLEKALEMLKYADFVSVARAVLNGKIDWIKEFNKMF</sequence>
<reference evidence="2" key="1">
    <citation type="submission" date="2009-10" db="EMBL/GenBank/DDBJ databases">
        <title>Complete sequence of chromosome of Methanocaldococcus vulcanius M7.</title>
        <authorList>
            <consortium name="US DOE Joint Genome Institute"/>
            <person name="Lucas S."/>
            <person name="Copeland A."/>
            <person name="Lapidus A."/>
            <person name="Glavina del Rio T."/>
            <person name="Dalin E."/>
            <person name="Tice H."/>
            <person name="Bruce D."/>
            <person name="Goodwin L."/>
            <person name="Pitluck S."/>
            <person name="Lcollab F.I."/>
            <person name="Brettin T."/>
            <person name="Detter J.C."/>
            <person name="Han C."/>
            <person name="Tapia R."/>
            <person name="Kuske C.R."/>
            <person name="Schmutz J."/>
            <person name="Larimer F."/>
            <person name="Land M."/>
            <person name="Hauser L."/>
            <person name="Kyrpides N."/>
            <person name="Ovchinikova G."/>
            <person name="Sieprawska-Lupa M."/>
            <person name="Whitman W.B."/>
            <person name="Woyke T."/>
        </authorList>
    </citation>
    <scope>NUCLEOTIDE SEQUENCE [LARGE SCALE GENOMIC DNA]</scope>
    <source>
        <strain evidence="2">M7</strain>
    </source>
</reference>
<dbReference type="PANTHER" id="PTHR11082">
    <property type="entry name" value="TRNA-DIHYDROURIDINE SYNTHASE"/>
    <property type="match status" value="1"/>
</dbReference>
<name>C9RIB0_METVM</name>
<dbReference type="GeneID" id="8513803"/>
<dbReference type="RefSeq" id="WP_015733531.1">
    <property type="nucleotide sequence ID" value="NC_013407.1"/>
</dbReference>